<comment type="caution">
    <text evidence="3">The sequence shown here is derived from an EMBL/GenBank/DDBJ whole genome shotgun (WGS) entry which is preliminary data.</text>
</comment>
<protein>
    <recommendedName>
        <fullName evidence="2">TIR domain-containing protein</fullName>
    </recommendedName>
</protein>
<dbReference type="Pfam" id="PF13676">
    <property type="entry name" value="TIR_2"/>
    <property type="match status" value="1"/>
</dbReference>
<dbReference type="EMBL" id="JACVVK020000640">
    <property type="protein sequence ID" value="KAK7461210.1"/>
    <property type="molecule type" value="Genomic_DNA"/>
</dbReference>
<accession>A0ABD0J5C3</accession>
<dbReference type="InterPro" id="IPR035897">
    <property type="entry name" value="Toll_tir_struct_dom_sf"/>
</dbReference>
<evidence type="ECO:0000313" key="3">
    <source>
        <dbReference type="EMBL" id="KAK7461210.1"/>
    </source>
</evidence>
<evidence type="ECO:0000256" key="1">
    <source>
        <dbReference type="SAM" id="MobiDB-lite"/>
    </source>
</evidence>
<feature type="compositionally biased region" description="Polar residues" evidence="1">
    <location>
        <begin position="126"/>
        <end position="147"/>
    </location>
</feature>
<feature type="region of interest" description="Disordered" evidence="1">
    <location>
        <begin position="126"/>
        <end position="173"/>
    </location>
</feature>
<proteinExistence type="predicted"/>
<dbReference type="SUPFAM" id="SSF52200">
    <property type="entry name" value="Toll/Interleukin receptor TIR domain"/>
    <property type="match status" value="1"/>
</dbReference>
<dbReference type="AlphaFoldDB" id="A0ABD0J5C3"/>
<evidence type="ECO:0000259" key="2">
    <source>
        <dbReference type="Pfam" id="PF13676"/>
    </source>
</evidence>
<sequence>MLSYQWDNQAVVKEIRDRLIKEGFDVWMDLSHMQDSIHTSMAEGVEGASVVVCCMSEKYRRSINCERELSYAGVKNKRIVPLLMQEKYEPDGWLGLLVAGKLYYDFSTGRPYDELIKALRSVQPKTQSVQVGKTSGTDAVKKQTATKSKADKTGATSRNEDTGEGGCSKQRPS</sequence>
<feature type="non-terminal residue" evidence="3">
    <location>
        <position position="173"/>
    </location>
</feature>
<gene>
    <name evidence="3" type="ORF">BaRGS_00038745</name>
</gene>
<reference evidence="3 4" key="1">
    <citation type="journal article" date="2023" name="Sci. Data">
        <title>Genome assembly of the Korean intertidal mud-creeper Batillaria attramentaria.</title>
        <authorList>
            <person name="Patra A.K."/>
            <person name="Ho P.T."/>
            <person name="Jun S."/>
            <person name="Lee S.J."/>
            <person name="Kim Y."/>
            <person name="Won Y.J."/>
        </authorList>
    </citation>
    <scope>NUCLEOTIDE SEQUENCE [LARGE SCALE GENOMIC DNA]</scope>
    <source>
        <strain evidence="3">Wonlab-2016</strain>
    </source>
</reference>
<name>A0ABD0J5C3_9CAEN</name>
<evidence type="ECO:0000313" key="4">
    <source>
        <dbReference type="Proteomes" id="UP001519460"/>
    </source>
</evidence>
<keyword evidence="4" id="KW-1185">Reference proteome</keyword>
<feature type="domain" description="TIR" evidence="2">
    <location>
        <begin position="1"/>
        <end position="115"/>
    </location>
</feature>
<dbReference type="PANTHER" id="PTHR46270">
    <property type="entry name" value="ARMADILLO-TYPE FOLD-RELATED"/>
    <property type="match status" value="1"/>
</dbReference>
<dbReference type="PANTHER" id="PTHR46270:SF2">
    <property type="entry name" value="TIR DOMAIN-CONTAINING PROTEIN"/>
    <property type="match status" value="1"/>
</dbReference>
<dbReference type="Proteomes" id="UP001519460">
    <property type="component" value="Unassembled WGS sequence"/>
</dbReference>
<dbReference type="InterPro" id="IPR000157">
    <property type="entry name" value="TIR_dom"/>
</dbReference>
<organism evidence="3 4">
    <name type="scientific">Batillaria attramentaria</name>
    <dbReference type="NCBI Taxonomy" id="370345"/>
    <lineage>
        <taxon>Eukaryota</taxon>
        <taxon>Metazoa</taxon>
        <taxon>Spiralia</taxon>
        <taxon>Lophotrochozoa</taxon>
        <taxon>Mollusca</taxon>
        <taxon>Gastropoda</taxon>
        <taxon>Caenogastropoda</taxon>
        <taxon>Sorbeoconcha</taxon>
        <taxon>Cerithioidea</taxon>
        <taxon>Batillariidae</taxon>
        <taxon>Batillaria</taxon>
    </lineage>
</organism>
<dbReference type="Gene3D" id="3.40.50.10140">
    <property type="entry name" value="Toll/interleukin-1 receptor homology (TIR) domain"/>
    <property type="match status" value="1"/>
</dbReference>